<name>A0A1H6LNI1_9PSED</name>
<protein>
    <submittedName>
        <fullName evidence="1">Uncharacterized protein</fullName>
    </submittedName>
</protein>
<dbReference type="AlphaFoldDB" id="A0A1H6LNI1"/>
<dbReference type="RefSeq" id="WP_010447829.1">
    <property type="nucleotide sequence ID" value="NZ_LT629972.1"/>
</dbReference>
<gene>
    <name evidence="1" type="ORF">SAMN05216581_0229</name>
</gene>
<dbReference type="OrthoDB" id="5355010at2"/>
<evidence type="ECO:0000313" key="2">
    <source>
        <dbReference type="Proteomes" id="UP000182272"/>
    </source>
</evidence>
<sequence length="163" mass="18869">MNLKVRPLDKILENSVTSKAIETLTPEYAAPLLSQLIGQELASDFIVCDLTYFKKYNDFLYSECPEAKGVWVVFATSGQGDFWLLNYSKNLIGYYEHNDENLSLENIKNMRFDLKTWIILADLIHQLELKSESDDLNAQDRKELITELKSLDISLESLPFEYF</sequence>
<accession>A0A1H6LNI1</accession>
<dbReference type="EMBL" id="LT629972">
    <property type="protein sequence ID" value="SEH86973.1"/>
    <property type="molecule type" value="Genomic_DNA"/>
</dbReference>
<dbReference type="Proteomes" id="UP000182272">
    <property type="component" value="Chromosome I"/>
</dbReference>
<evidence type="ECO:0000313" key="1">
    <source>
        <dbReference type="EMBL" id="SEH86973.1"/>
    </source>
</evidence>
<organism evidence="1 2">
    <name type="scientific">Pseudomonas asplenii</name>
    <dbReference type="NCBI Taxonomy" id="53407"/>
    <lineage>
        <taxon>Bacteria</taxon>
        <taxon>Pseudomonadati</taxon>
        <taxon>Pseudomonadota</taxon>
        <taxon>Gammaproteobacteria</taxon>
        <taxon>Pseudomonadales</taxon>
        <taxon>Pseudomonadaceae</taxon>
        <taxon>Pseudomonas</taxon>
    </lineage>
</organism>
<reference evidence="1 2" key="1">
    <citation type="submission" date="2016-10" db="EMBL/GenBank/DDBJ databases">
        <authorList>
            <person name="de Groot N.N."/>
        </authorList>
    </citation>
    <scope>NUCLEOTIDE SEQUENCE [LARGE SCALE GENOMIC DNA]</scope>
    <source>
        <strain evidence="1 2">LMG 2158</strain>
    </source>
</reference>
<proteinExistence type="predicted"/>